<organism evidence="6 7">
    <name type="scientific">Peterkaempfera bronchialis</name>
    <dbReference type="NCBI Taxonomy" id="2126346"/>
    <lineage>
        <taxon>Bacteria</taxon>
        <taxon>Bacillati</taxon>
        <taxon>Actinomycetota</taxon>
        <taxon>Actinomycetes</taxon>
        <taxon>Kitasatosporales</taxon>
        <taxon>Streptomycetaceae</taxon>
        <taxon>Peterkaempfera</taxon>
    </lineage>
</organism>
<evidence type="ECO:0000256" key="1">
    <source>
        <dbReference type="ARBA" id="ARBA00023015"/>
    </source>
</evidence>
<name>A0A345SV01_9ACTN</name>
<keyword evidence="2" id="KW-0238">DNA-binding</keyword>
<dbReference type="GO" id="GO:0005829">
    <property type="term" value="C:cytosol"/>
    <property type="evidence" value="ECO:0007669"/>
    <property type="project" value="TreeGrafter"/>
</dbReference>
<dbReference type="SMART" id="SM00344">
    <property type="entry name" value="HTH_ASNC"/>
    <property type="match status" value="2"/>
</dbReference>
<evidence type="ECO:0000259" key="5">
    <source>
        <dbReference type="PROSITE" id="PS50956"/>
    </source>
</evidence>
<accession>A0A345SV01</accession>
<dbReference type="Gene3D" id="1.10.10.10">
    <property type="entry name" value="Winged helix-like DNA-binding domain superfamily/Winged helix DNA-binding domain"/>
    <property type="match status" value="2"/>
</dbReference>
<dbReference type="PROSITE" id="PS50956">
    <property type="entry name" value="HTH_ASNC_2"/>
    <property type="match status" value="1"/>
</dbReference>
<keyword evidence="7" id="KW-1185">Reference proteome</keyword>
<dbReference type="InterPro" id="IPR036388">
    <property type="entry name" value="WH-like_DNA-bd_sf"/>
</dbReference>
<evidence type="ECO:0000256" key="2">
    <source>
        <dbReference type="ARBA" id="ARBA00023125"/>
    </source>
</evidence>
<dbReference type="EMBL" id="CP031264">
    <property type="protein sequence ID" value="AXI77556.1"/>
    <property type="molecule type" value="Genomic_DNA"/>
</dbReference>
<dbReference type="InterPro" id="IPR036390">
    <property type="entry name" value="WH_DNA-bd_sf"/>
</dbReference>
<dbReference type="PANTHER" id="PTHR30154">
    <property type="entry name" value="LEUCINE-RESPONSIVE REGULATORY PROTEIN"/>
    <property type="match status" value="1"/>
</dbReference>
<dbReference type="InterPro" id="IPR011008">
    <property type="entry name" value="Dimeric_a/b-barrel"/>
</dbReference>
<dbReference type="GO" id="GO:0043565">
    <property type="term" value="F:sequence-specific DNA binding"/>
    <property type="evidence" value="ECO:0007669"/>
    <property type="project" value="InterPro"/>
</dbReference>
<feature type="region of interest" description="Disordered" evidence="4">
    <location>
        <begin position="1"/>
        <end position="29"/>
    </location>
</feature>
<dbReference type="Pfam" id="PF13404">
    <property type="entry name" value="HTH_AsnC-type"/>
    <property type="match status" value="2"/>
</dbReference>
<feature type="compositionally biased region" description="Low complexity" evidence="4">
    <location>
        <begin position="11"/>
        <end position="29"/>
    </location>
</feature>
<dbReference type="GO" id="GO:0043200">
    <property type="term" value="P:response to amino acid"/>
    <property type="evidence" value="ECO:0007669"/>
    <property type="project" value="TreeGrafter"/>
</dbReference>
<evidence type="ECO:0000313" key="7">
    <source>
        <dbReference type="Proteomes" id="UP000249340"/>
    </source>
</evidence>
<dbReference type="InterPro" id="IPR000485">
    <property type="entry name" value="AsnC-type_HTH_dom"/>
</dbReference>
<feature type="compositionally biased region" description="Polar residues" evidence="4">
    <location>
        <begin position="1"/>
        <end position="10"/>
    </location>
</feature>
<feature type="region of interest" description="Disordered" evidence="4">
    <location>
        <begin position="401"/>
        <end position="420"/>
    </location>
</feature>
<dbReference type="OrthoDB" id="4050641at2"/>
<dbReference type="SUPFAM" id="SSF54909">
    <property type="entry name" value="Dimeric alpha+beta barrel"/>
    <property type="match status" value="1"/>
</dbReference>
<evidence type="ECO:0000256" key="3">
    <source>
        <dbReference type="ARBA" id="ARBA00023163"/>
    </source>
</evidence>
<dbReference type="KEGG" id="stri:C7M71_008980"/>
<keyword evidence="3" id="KW-0804">Transcription</keyword>
<dbReference type="SUPFAM" id="SSF46785">
    <property type="entry name" value="Winged helix' DNA-binding domain"/>
    <property type="match status" value="2"/>
</dbReference>
<feature type="domain" description="HTH asnC-type" evidence="5">
    <location>
        <begin position="255"/>
        <end position="311"/>
    </location>
</feature>
<proteinExistence type="predicted"/>
<dbReference type="AlphaFoldDB" id="A0A345SV01"/>
<reference evidence="7" key="1">
    <citation type="submission" date="2018-07" db="EMBL/GenBank/DDBJ databases">
        <title>Streptacidiphilus bronchialis DSM 106435 chromosome.</title>
        <authorList>
            <person name="Batra D."/>
            <person name="Gulvik C.A."/>
        </authorList>
    </citation>
    <scope>NUCLEOTIDE SEQUENCE [LARGE SCALE GENOMIC DNA]</scope>
    <source>
        <strain evidence="7">DSM 106435</strain>
    </source>
</reference>
<keyword evidence="1" id="KW-0805">Transcription regulation</keyword>
<sequence length="420" mass="45389">MRSSEGSSLFSGQRRASSASTSRSPVWRSSAEGVEDWRGALLTGQVYEAPEAVPYGPAEHGRPGWSRGIPADDTGRVKAADVTVDDLDRRIVAALQIDGRASWRRIASALGEPERTVARRGARLLEAGLVTVTGLISRGETVIVRLQCRPGTVRDAAVATALRGDTVFSYVLAGPLDCVAEVQCPPEQLARFMLDELPALPGIAVQHVSPVLRYFRTVHEWHPGILDAAETAALSRFPAPPEGVSAPVEELGPEEWRILEALAEDGRRTHEELAALAGVSEATARRRVESLSRSGRISIRASVEPALLGLPVEALLWIRTRPDEVAGVGRLLLESPLVRYAAEVMGEYQLLVDVTQPSKEALHRFLSTEPWVRKAEAVQSSLVVEAWKRSAAPTPLLRERLAQQRSGTDDLTSAGGVGAR</sequence>
<dbReference type="Proteomes" id="UP000249340">
    <property type="component" value="Chromosome"/>
</dbReference>
<dbReference type="PANTHER" id="PTHR30154:SF34">
    <property type="entry name" value="TRANSCRIPTIONAL REGULATOR AZLB"/>
    <property type="match status" value="1"/>
</dbReference>
<dbReference type="PRINTS" id="PR00033">
    <property type="entry name" value="HTHASNC"/>
</dbReference>
<evidence type="ECO:0000313" key="6">
    <source>
        <dbReference type="EMBL" id="AXI77556.1"/>
    </source>
</evidence>
<evidence type="ECO:0000256" key="4">
    <source>
        <dbReference type="SAM" id="MobiDB-lite"/>
    </source>
</evidence>
<gene>
    <name evidence="6" type="ORF">C7M71_008980</name>
</gene>
<dbReference type="Gene3D" id="3.30.70.920">
    <property type="match status" value="1"/>
</dbReference>
<protein>
    <submittedName>
        <fullName evidence="6">Lrp/AsnC family transcriptional regulator</fullName>
    </submittedName>
</protein>
<dbReference type="InterPro" id="IPR019888">
    <property type="entry name" value="Tscrpt_reg_AsnC-like"/>
</dbReference>